<dbReference type="AlphaFoldDB" id="E8RPN6"/>
<keyword evidence="2" id="KW-1185">Reference proteome</keyword>
<dbReference type="EMBL" id="CP002395">
    <property type="protein sequence ID" value="ADU12013.1"/>
    <property type="molecule type" value="Genomic_DNA"/>
</dbReference>
<protein>
    <recommendedName>
        <fullName evidence="3">Lipoprotein</fullName>
    </recommendedName>
</protein>
<gene>
    <name evidence="1" type="ordered locus">Astex_0315</name>
</gene>
<evidence type="ECO:0008006" key="3">
    <source>
        <dbReference type="Google" id="ProtNLM"/>
    </source>
</evidence>
<sequence length="117" mass="12861">MTSWNARALAALVTICPMVGSCGFKSVDYCDDMNGPTTALYGSRTFVERDLKSPSTARFPSQGDAQVRVIKIAQCEYSVVSYVESENLLGAMVRTNYIARVEVDQKTGVTTLRSMVY</sequence>
<proteinExistence type="predicted"/>
<dbReference type="KEGG" id="aex:Astex_0315"/>
<dbReference type="HOGENOM" id="CLU_2079898_0_0_5"/>
<name>E8RPN6_ASTEC</name>
<organism evidence="1 2">
    <name type="scientific">Asticcacaulis excentricus (strain ATCC 15261 / DSM 4724 / KCTC 12464 / NCIMB 9791 / VKM B-1370 / CB 48)</name>
    <dbReference type="NCBI Taxonomy" id="573065"/>
    <lineage>
        <taxon>Bacteria</taxon>
        <taxon>Pseudomonadati</taxon>
        <taxon>Pseudomonadota</taxon>
        <taxon>Alphaproteobacteria</taxon>
        <taxon>Caulobacterales</taxon>
        <taxon>Caulobacteraceae</taxon>
        <taxon>Asticcacaulis</taxon>
    </lineage>
</organism>
<dbReference type="Proteomes" id="UP000001492">
    <property type="component" value="Chromosome 1"/>
</dbReference>
<evidence type="ECO:0000313" key="1">
    <source>
        <dbReference type="EMBL" id="ADU12013.1"/>
    </source>
</evidence>
<accession>E8RPN6</accession>
<reference evidence="2" key="1">
    <citation type="submission" date="2010-12" db="EMBL/GenBank/DDBJ databases">
        <title>Complete sequence of chromosome 1 of Asticcacaulis excentricus CB 48.</title>
        <authorList>
            <consortium name="US DOE Joint Genome Institute"/>
            <person name="Lucas S."/>
            <person name="Copeland A."/>
            <person name="Lapidus A."/>
            <person name="Cheng J.-F."/>
            <person name="Bruce D."/>
            <person name="Goodwin L."/>
            <person name="Pitluck S."/>
            <person name="Teshima H."/>
            <person name="Davenport K."/>
            <person name="Detter J.C."/>
            <person name="Han C."/>
            <person name="Tapia R."/>
            <person name="Land M."/>
            <person name="Hauser L."/>
            <person name="Jeffries C."/>
            <person name="Kyrpides N."/>
            <person name="Ivanova N."/>
            <person name="Ovchinnikova G."/>
            <person name="Brun Y.V."/>
            <person name="Woyke T."/>
        </authorList>
    </citation>
    <scope>NUCLEOTIDE SEQUENCE [LARGE SCALE GENOMIC DNA]</scope>
    <source>
        <strain evidence="2">ATCC 15261 / DSM 4724 / KCTC 12464 / NCIMB 9791 / VKM B-1370 / CB 48</strain>
    </source>
</reference>
<evidence type="ECO:0000313" key="2">
    <source>
        <dbReference type="Proteomes" id="UP000001492"/>
    </source>
</evidence>
<dbReference type="PROSITE" id="PS51257">
    <property type="entry name" value="PROKAR_LIPOPROTEIN"/>
    <property type="match status" value="1"/>
</dbReference>